<feature type="transmembrane region" description="Helical" evidence="1">
    <location>
        <begin position="36"/>
        <end position="69"/>
    </location>
</feature>
<proteinExistence type="predicted"/>
<evidence type="ECO:0000313" key="3">
    <source>
        <dbReference type="Proteomes" id="UP001500603"/>
    </source>
</evidence>
<protein>
    <submittedName>
        <fullName evidence="2">Uncharacterized protein</fullName>
    </submittedName>
</protein>
<comment type="caution">
    <text evidence="2">The sequence shown here is derived from an EMBL/GenBank/DDBJ whole genome shotgun (WGS) entry which is preliminary data.</text>
</comment>
<accession>A0ABP9K3U5</accession>
<keyword evidence="1" id="KW-0812">Transmembrane</keyword>
<evidence type="ECO:0000256" key="1">
    <source>
        <dbReference type="SAM" id="Phobius"/>
    </source>
</evidence>
<name>A0ABP9K3U5_9NOCA</name>
<dbReference type="RefSeq" id="WP_345494436.1">
    <property type="nucleotide sequence ID" value="NZ_BAABJM010000001.1"/>
</dbReference>
<keyword evidence="3" id="KW-1185">Reference proteome</keyword>
<dbReference type="Proteomes" id="UP001500603">
    <property type="component" value="Unassembled WGS sequence"/>
</dbReference>
<keyword evidence="1" id="KW-1133">Transmembrane helix</keyword>
<organism evidence="2 3">
    <name type="scientific">Nocardia callitridis</name>
    <dbReference type="NCBI Taxonomy" id="648753"/>
    <lineage>
        <taxon>Bacteria</taxon>
        <taxon>Bacillati</taxon>
        <taxon>Actinomycetota</taxon>
        <taxon>Actinomycetes</taxon>
        <taxon>Mycobacteriales</taxon>
        <taxon>Nocardiaceae</taxon>
        <taxon>Nocardia</taxon>
    </lineage>
</organism>
<dbReference type="EMBL" id="BAABJM010000001">
    <property type="protein sequence ID" value="GAA5048478.1"/>
    <property type="molecule type" value="Genomic_DNA"/>
</dbReference>
<feature type="transmembrane region" description="Helical" evidence="1">
    <location>
        <begin position="90"/>
        <end position="110"/>
    </location>
</feature>
<keyword evidence="1" id="KW-0472">Membrane</keyword>
<gene>
    <name evidence="2" type="ORF">GCM10023318_16270</name>
</gene>
<feature type="transmembrane region" description="Helical" evidence="1">
    <location>
        <begin position="116"/>
        <end position="138"/>
    </location>
</feature>
<reference evidence="3" key="1">
    <citation type="journal article" date="2019" name="Int. J. Syst. Evol. Microbiol.">
        <title>The Global Catalogue of Microorganisms (GCM) 10K type strain sequencing project: providing services to taxonomists for standard genome sequencing and annotation.</title>
        <authorList>
            <consortium name="The Broad Institute Genomics Platform"/>
            <consortium name="The Broad Institute Genome Sequencing Center for Infectious Disease"/>
            <person name="Wu L."/>
            <person name="Ma J."/>
        </authorList>
    </citation>
    <scope>NUCLEOTIDE SEQUENCE [LARGE SCALE GENOMIC DNA]</scope>
    <source>
        <strain evidence="3">JCM 18298</strain>
    </source>
</reference>
<evidence type="ECO:0000313" key="2">
    <source>
        <dbReference type="EMBL" id="GAA5048478.1"/>
    </source>
</evidence>
<sequence>MTRFLAILSGLLLVTAVTLTEPLAGVPALVLVALGLWWRPVAVCAVLLAVGVFAFAGSGVLAAAAAGLVATTYLLNAATVTAPYGVVPTTVPSVVGAVAFTVVAAGAALIPIRLEWAPAVAPILVVFLFTLIIQGVAVRRVRQPKRSTEF</sequence>